<feature type="chain" id="PRO_5010302382" evidence="11">
    <location>
        <begin position="26"/>
        <end position="363"/>
    </location>
</feature>
<evidence type="ECO:0000256" key="4">
    <source>
        <dbReference type="ARBA" id="ARBA00022452"/>
    </source>
</evidence>
<dbReference type="GO" id="GO:0009279">
    <property type="term" value="C:cell outer membrane"/>
    <property type="evidence" value="ECO:0007669"/>
    <property type="project" value="UniProtKB-SubCell"/>
</dbReference>
<comment type="subunit">
    <text evidence="2">Homotrimer.</text>
</comment>
<evidence type="ECO:0000259" key="12">
    <source>
        <dbReference type="Pfam" id="PF13609"/>
    </source>
</evidence>
<dbReference type="PRINTS" id="PR00182">
    <property type="entry name" value="ECOLNEIPORIN"/>
</dbReference>
<dbReference type="InterPro" id="IPR001702">
    <property type="entry name" value="Porin_Gram-ve"/>
</dbReference>
<dbReference type="Gene3D" id="2.40.160.10">
    <property type="entry name" value="Porin"/>
    <property type="match status" value="1"/>
</dbReference>
<keyword evidence="6 11" id="KW-0732">Signal</keyword>
<keyword evidence="7" id="KW-0406">Ion transport</keyword>
<comment type="caution">
    <text evidence="13">The sequence shown here is derived from an EMBL/GenBank/DDBJ whole genome shotgun (WGS) entry which is preliminary data.</text>
</comment>
<dbReference type="AlphaFoldDB" id="A0A1S2NA48"/>
<keyword evidence="3" id="KW-0813">Transport</keyword>
<dbReference type="EMBL" id="JRYB01000001">
    <property type="protein sequence ID" value="OIJ41212.1"/>
    <property type="molecule type" value="Genomic_DNA"/>
</dbReference>
<dbReference type="GO" id="GO:0034220">
    <property type="term" value="P:monoatomic ion transmembrane transport"/>
    <property type="evidence" value="ECO:0007669"/>
    <property type="project" value="InterPro"/>
</dbReference>
<organism evidence="13 14">
    <name type="scientific">Massilia timonae</name>
    <dbReference type="NCBI Taxonomy" id="47229"/>
    <lineage>
        <taxon>Bacteria</taxon>
        <taxon>Pseudomonadati</taxon>
        <taxon>Pseudomonadota</taxon>
        <taxon>Betaproteobacteria</taxon>
        <taxon>Burkholderiales</taxon>
        <taxon>Oxalobacteraceae</taxon>
        <taxon>Telluria group</taxon>
        <taxon>Massilia</taxon>
    </lineage>
</organism>
<keyword evidence="8" id="KW-0626">Porin</keyword>
<protein>
    <submittedName>
        <fullName evidence="13">Gram-negative porin family protein</fullName>
    </submittedName>
</protein>
<evidence type="ECO:0000256" key="9">
    <source>
        <dbReference type="ARBA" id="ARBA00023136"/>
    </source>
</evidence>
<dbReference type="InterPro" id="IPR050298">
    <property type="entry name" value="Gram-neg_bact_OMP"/>
</dbReference>
<keyword evidence="9" id="KW-0472">Membrane</keyword>
<dbReference type="InterPro" id="IPR023614">
    <property type="entry name" value="Porin_dom_sf"/>
</dbReference>
<evidence type="ECO:0000256" key="8">
    <source>
        <dbReference type="ARBA" id="ARBA00023114"/>
    </source>
</evidence>
<accession>A0A1S2NA48</accession>
<dbReference type="CDD" id="cd00342">
    <property type="entry name" value="gram_neg_porins"/>
    <property type="match status" value="1"/>
</dbReference>
<dbReference type="RefSeq" id="WP_071361710.1">
    <property type="nucleotide sequence ID" value="NZ_JRYB01000001.1"/>
</dbReference>
<dbReference type="SUPFAM" id="SSF56935">
    <property type="entry name" value="Porins"/>
    <property type="match status" value="1"/>
</dbReference>
<evidence type="ECO:0000256" key="1">
    <source>
        <dbReference type="ARBA" id="ARBA00004571"/>
    </source>
</evidence>
<dbReference type="PANTHER" id="PTHR34501:SF9">
    <property type="entry name" value="MAJOR OUTER MEMBRANE PROTEIN P.IA"/>
    <property type="match status" value="1"/>
</dbReference>
<feature type="signal peptide" evidence="11">
    <location>
        <begin position="1"/>
        <end position="25"/>
    </location>
</feature>
<reference evidence="13 14" key="1">
    <citation type="submission" date="2014-10" db="EMBL/GenBank/DDBJ databases">
        <authorList>
            <person name="Seo M.-J."/>
            <person name="Seok Y.J."/>
            <person name="Cha I.-T."/>
        </authorList>
    </citation>
    <scope>NUCLEOTIDE SEQUENCE [LARGE SCALE GENOMIC DNA]</scope>
    <source>
        <strain evidence="13 14">NEU</strain>
    </source>
</reference>
<keyword evidence="4" id="KW-1134">Transmembrane beta strand</keyword>
<evidence type="ECO:0000256" key="2">
    <source>
        <dbReference type="ARBA" id="ARBA00011233"/>
    </source>
</evidence>
<proteinExistence type="predicted"/>
<dbReference type="PANTHER" id="PTHR34501">
    <property type="entry name" value="PROTEIN YDDL-RELATED"/>
    <property type="match status" value="1"/>
</dbReference>
<name>A0A1S2NA48_9BURK</name>
<dbReference type="GO" id="GO:0015288">
    <property type="term" value="F:porin activity"/>
    <property type="evidence" value="ECO:0007669"/>
    <property type="project" value="UniProtKB-KW"/>
</dbReference>
<keyword evidence="5" id="KW-0812">Transmembrane</keyword>
<evidence type="ECO:0000256" key="11">
    <source>
        <dbReference type="SAM" id="SignalP"/>
    </source>
</evidence>
<dbReference type="Proteomes" id="UP000180246">
    <property type="component" value="Unassembled WGS sequence"/>
</dbReference>
<comment type="subcellular location">
    <subcellularLocation>
        <location evidence="1">Cell outer membrane</location>
        <topology evidence="1">Multi-pass membrane protein</topology>
    </subcellularLocation>
</comment>
<sequence length="363" mass="37243">MNISAAIRIAMLALAYGAASNAATAQSNLTIYGVADAGIVSERGGAAGNITKVSSGVASASRLGFRGSEDLGGGVSALFVLEAGISIDTGALASSSQAFNRQSFVGLKSREAGSLTIGRQYTLTYNALGQVGDPFGSGMSGSAKNLFPVAGANLRANNSIIYATPVKNGFSAEVLYSLGEVGGASSGAGRQYNVGLNYSKGAINARLAHNHRNNDNATLTGTASGSNTLFVANVDFKAIKVFFAYSRDEGPNSAPLNNATPLPYGREFNPTLEGDDTLVGATIPVGAAGTFVTSVIRKNDKTALNQDAVQYAVGYLHALSRRTSAYTSYGMIDNKNGAGYTVGNNAEAGSGDRAFNIGLRHSF</sequence>
<gene>
    <name evidence="13" type="ORF">LO55_2557</name>
</gene>
<evidence type="ECO:0000256" key="6">
    <source>
        <dbReference type="ARBA" id="ARBA00022729"/>
    </source>
</evidence>
<keyword evidence="10" id="KW-0998">Cell outer membrane</keyword>
<dbReference type="GO" id="GO:0046930">
    <property type="term" value="C:pore complex"/>
    <property type="evidence" value="ECO:0007669"/>
    <property type="project" value="UniProtKB-KW"/>
</dbReference>
<evidence type="ECO:0000256" key="10">
    <source>
        <dbReference type="ARBA" id="ARBA00023237"/>
    </source>
</evidence>
<evidence type="ECO:0000313" key="14">
    <source>
        <dbReference type="Proteomes" id="UP000180246"/>
    </source>
</evidence>
<evidence type="ECO:0000313" key="13">
    <source>
        <dbReference type="EMBL" id="OIJ41212.1"/>
    </source>
</evidence>
<dbReference type="PRINTS" id="PR00184">
    <property type="entry name" value="NEISSPPORIN"/>
</dbReference>
<dbReference type="Pfam" id="PF13609">
    <property type="entry name" value="Porin_4"/>
    <property type="match status" value="1"/>
</dbReference>
<feature type="domain" description="Porin" evidence="12">
    <location>
        <begin position="12"/>
        <end position="336"/>
    </location>
</feature>
<evidence type="ECO:0000256" key="7">
    <source>
        <dbReference type="ARBA" id="ARBA00023065"/>
    </source>
</evidence>
<evidence type="ECO:0000256" key="3">
    <source>
        <dbReference type="ARBA" id="ARBA00022448"/>
    </source>
</evidence>
<evidence type="ECO:0000256" key="5">
    <source>
        <dbReference type="ARBA" id="ARBA00022692"/>
    </source>
</evidence>
<dbReference type="InterPro" id="IPR002299">
    <property type="entry name" value="Porin_Neis"/>
</dbReference>
<dbReference type="InterPro" id="IPR033900">
    <property type="entry name" value="Gram_neg_porin_domain"/>
</dbReference>